<dbReference type="RefSeq" id="WP_008950489.1">
    <property type="nucleotide sequence ID" value="NZ_AHTH01000021.1"/>
</dbReference>
<proteinExistence type="predicted"/>
<sequence>MKALVLTATVVLANPAVAEQSCQFQLEHDLLISPTQLVLQQQQQPLWRIDPQGRLWLADKEQTTDAESRVLLQQYQAGIRQQANSTVELVTDAMLLASTAVGQVLTELTGKSLQDHPALQQVMAKIQLSTDNIIIRNGDTLELRGSQMSTLDQAFGPEFDAAIENLVEESMGNIMLQIGKAMVSGQGTFEQRMEAFGQRMEKFGEQLEQNMQAKASVLEQRGEAMCQQVQQLDQLESQIQQRLPAMAAYDLFNNVKTAKN</sequence>
<dbReference type="Pfam" id="PF11101">
    <property type="entry name" value="DUF2884"/>
    <property type="match status" value="1"/>
</dbReference>
<accession>H3ZE91</accession>
<dbReference type="EMBL" id="AHTH01000021">
    <property type="protein sequence ID" value="EHR41135.1"/>
    <property type="molecule type" value="Genomic_DNA"/>
</dbReference>
<comment type="caution">
    <text evidence="2">The sequence shown here is derived from an EMBL/GenBank/DDBJ whole genome shotgun (WGS) entry which is preliminary data.</text>
</comment>
<dbReference type="AlphaFoldDB" id="H3ZE91"/>
<gene>
    <name evidence="2" type="ORF">AJE_08365</name>
</gene>
<dbReference type="STRING" id="1129374.AJE_08365"/>
<feature type="signal peptide" evidence="1">
    <location>
        <begin position="1"/>
        <end position="18"/>
    </location>
</feature>
<name>H3ZE91_9ALTE</name>
<protein>
    <recommendedName>
        <fullName evidence="4">DUF2884 family protein</fullName>
    </recommendedName>
</protein>
<dbReference type="eggNOG" id="ENOG502Z7W2">
    <property type="taxonomic scope" value="Bacteria"/>
</dbReference>
<reference evidence="2 3" key="1">
    <citation type="journal article" date="2012" name="J. Bacteriol.">
        <title>Genome Sequence of Extracellular-Protease-Producing Alishewanella jeotgali Isolated from Traditional Korean Fermented Seafood.</title>
        <authorList>
            <person name="Jung J."/>
            <person name="Chun J."/>
            <person name="Park W."/>
        </authorList>
    </citation>
    <scope>NUCLEOTIDE SEQUENCE [LARGE SCALE GENOMIC DNA]</scope>
    <source>
        <strain evidence="2 3">KCTC 22429</strain>
    </source>
</reference>
<evidence type="ECO:0000313" key="3">
    <source>
        <dbReference type="Proteomes" id="UP000012046"/>
    </source>
</evidence>
<evidence type="ECO:0000313" key="2">
    <source>
        <dbReference type="EMBL" id="EHR41135.1"/>
    </source>
</evidence>
<feature type="chain" id="PRO_5003591991" description="DUF2884 family protein" evidence="1">
    <location>
        <begin position="19"/>
        <end position="260"/>
    </location>
</feature>
<keyword evidence="1" id="KW-0732">Signal</keyword>
<keyword evidence="3" id="KW-1185">Reference proteome</keyword>
<evidence type="ECO:0000256" key="1">
    <source>
        <dbReference type="SAM" id="SignalP"/>
    </source>
</evidence>
<organism evidence="2 3">
    <name type="scientific">Alishewanella jeotgali KCTC 22429</name>
    <dbReference type="NCBI Taxonomy" id="1129374"/>
    <lineage>
        <taxon>Bacteria</taxon>
        <taxon>Pseudomonadati</taxon>
        <taxon>Pseudomonadota</taxon>
        <taxon>Gammaproteobacteria</taxon>
        <taxon>Alteromonadales</taxon>
        <taxon>Alteromonadaceae</taxon>
        <taxon>Alishewanella</taxon>
    </lineage>
</organism>
<evidence type="ECO:0008006" key="4">
    <source>
        <dbReference type="Google" id="ProtNLM"/>
    </source>
</evidence>
<dbReference type="InterPro" id="IPR021307">
    <property type="entry name" value="DUF2884"/>
</dbReference>
<dbReference type="PATRIC" id="fig|1129374.4.peg.1667"/>
<dbReference type="Proteomes" id="UP000012046">
    <property type="component" value="Unassembled WGS sequence"/>
</dbReference>